<evidence type="ECO:0000259" key="2">
    <source>
        <dbReference type="Pfam" id="PF12776"/>
    </source>
</evidence>
<dbReference type="AlphaFoldDB" id="A0A834Z1C3"/>
<evidence type="ECO:0000256" key="1">
    <source>
        <dbReference type="SAM" id="MobiDB-lite"/>
    </source>
</evidence>
<accession>A0A834Z1C3</accession>
<comment type="caution">
    <text evidence="3">The sequence shown here is derived from an EMBL/GenBank/DDBJ whole genome shotgun (WGS) entry which is preliminary data.</text>
</comment>
<dbReference type="Proteomes" id="UP000655225">
    <property type="component" value="Unassembled WGS sequence"/>
</dbReference>
<dbReference type="OMA" id="VANDFRH"/>
<protein>
    <recommendedName>
        <fullName evidence="2">Myb/SANT-like domain-containing protein</fullName>
    </recommendedName>
</protein>
<reference evidence="3 4" key="1">
    <citation type="submission" date="2020-04" db="EMBL/GenBank/DDBJ databases">
        <title>Plant Genome Project.</title>
        <authorList>
            <person name="Zhang R.-G."/>
        </authorList>
    </citation>
    <scope>NUCLEOTIDE SEQUENCE [LARGE SCALE GENOMIC DNA]</scope>
    <source>
        <strain evidence="3">YNK0</strain>
        <tissue evidence="3">Leaf</tissue>
    </source>
</reference>
<feature type="compositionally biased region" description="Basic and acidic residues" evidence="1">
    <location>
        <begin position="192"/>
        <end position="202"/>
    </location>
</feature>
<organism evidence="3 4">
    <name type="scientific">Tetracentron sinense</name>
    <name type="common">Spur-leaf</name>
    <dbReference type="NCBI Taxonomy" id="13715"/>
    <lineage>
        <taxon>Eukaryota</taxon>
        <taxon>Viridiplantae</taxon>
        <taxon>Streptophyta</taxon>
        <taxon>Embryophyta</taxon>
        <taxon>Tracheophyta</taxon>
        <taxon>Spermatophyta</taxon>
        <taxon>Magnoliopsida</taxon>
        <taxon>Trochodendrales</taxon>
        <taxon>Trochodendraceae</taxon>
        <taxon>Tetracentron</taxon>
    </lineage>
</organism>
<keyword evidence="4" id="KW-1185">Reference proteome</keyword>
<gene>
    <name evidence="3" type="ORF">HHK36_015059</name>
</gene>
<feature type="domain" description="Myb/SANT-like" evidence="2">
    <location>
        <begin position="16"/>
        <end position="109"/>
    </location>
</feature>
<dbReference type="PANTHER" id="PTHR47584:SF17">
    <property type="entry name" value="MYB_SANT-LIKE DNA-BINDING DOMAIN PROTEIN"/>
    <property type="match status" value="1"/>
</dbReference>
<name>A0A834Z1C3_TETSI</name>
<proteinExistence type="predicted"/>
<sequence>MASQQATGVSDKQKANWSPHMRQTFIDLCLEQVLLGNRVSATLSPNAWTTVRNKFEQKTGLKFEQKQFRNHWDYLKKQWQAWKRLISQTGIGYNTVTGRISCDEDRWNDFIKGNSDVKVFRNKPLQHADDLEKLFGGTAATGEFRWTPSQGDIPDDILESPQEIETPIGNERIEQDEQIPLSHMETLQGGDDNERHGVANDFRHKRRGEGSISTRRPKKISPAEQMRTDIYKVLDTVVNEKELSQVKDHTIADCILRLNEMSQLEKKMYLFALKLFKVKENRDIWMALDDLEMRRDWLADELEDRDYARRNG</sequence>
<dbReference type="InterPro" id="IPR024752">
    <property type="entry name" value="Myb/SANT-like_dom"/>
</dbReference>
<dbReference type="PANTHER" id="PTHR47584">
    <property type="match status" value="1"/>
</dbReference>
<dbReference type="Pfam" id="PF12776">
    <property type="entry name" value="Myb_DNA-bind_3"/>
    <property type="match status" value="1"/>
</dbReference>
<dbReference type="InterPro" id="IPR045026">
    <property type="entry name" value="LIMYB"/>
</dbReference>
<dbReference type="EMBL" id="JABCRI010000010">
    <property type="protein sequence ID" value="KAF8399194.1"/>
    <property type="molecule type" value="Genomic_DNA"/>
</dbReference>
<dbReference type="OrthoDB" id="1910266at2759"/>
<evidence type="ECO:0000313" key="4">
    <source>
        <dbReference type="Proteomes" id="UP000655225"/>
    </source>
</evidence>
<feature type="region of interest" description="Disordered" evidence="1">
    <location>
        <begin position="186"/>
        <end position="217"/>
    </location>
</feature>
<evidence type="ECO:0000313" key="3">
    <source>
        <dbReference type="EMBL" id="KAF8399194.1"/>
    </source>
</evidence>